<dbReference type="AlphaFoldDB" id="A0A9P5TMH6"/>
<evidence type="ECO:0000313" key="2">
    <source>
        <dbReference type="EMBL" id="KAF8897041.1"/>
    </source>
</evidence>
<keyword evidence="1" id="KW-0812">Transmembrane</keyword>
<gene>
    <name evidence="2" type="ORF">CPB84DRAFT_1781403</name>
</gene>
<dbReference type="OrthoDB" id="165382at2759"/>
<dbReference type="Proteomes" id="UP000724874">
    <property type="component" value="Unassembled WGS sequence"/>
</dbReference>
<accession>A0A9P5TMH6</accession>
<reference evidence="2" key="1">
    <citation type="submission" date="2020-11" db="EMBL/GenBank/DDBJ databases">
        <authorList>
            <consortium name="DOE Joint Genome Institute"/>
            <person name="Ahrendt S."/>
            <person name="Riley R."/>
            <person name="Andreopoulos W."/>
            <person name="LaButti K."/>
            <person name="Pangilinan J."/>
            <person name="Ruiz-duenas F.J."/>
            <person name="Barrasa J.M."/>
            <person name="Sanchez-Garcia M."/>
            <person name="Camarero S."/>
            <person name="Miyauchi S."/>
            <person name="Serrano A."/>
            <person name="Linde D."/>
            <person name="Babiker R."/>
            <person name="Drula E."/>
            <person name="Ayuso-Fernandez I."/>
            <person name="Pacheco R."/>
            <person name="Padilla G."/>
            <person name="Ferreira P."/>
            <person name="Barriuso J."/>
            <person name="Kellner H."/>
            <person name="Castanera R."/>
            <person name="Alfaro M."/>
            <person name="Ramirez L."/>
            <person name="Pisabarro A.G."/>
            <person name="Kuo A."/>
            <person name="Tritt A."/>
            <person name="Lipzen A."/>
            <person name="He G."/>
            <person name="Yan M."/>
            <person name="Ng V."/>
            <person name="Cullen D."/>
            <person name="Martin F."/>
            <person name="Rosso M.-N."/>
            <person name="Henrissat B."/>
            <person name="Hibbett D."/>
            <person name="Martinez A.T."/>
            <person name="Grigoriev I.V."/>
        </authorList>
    </citation>
    <scope>NUCLEOTIDE SEQUENCE</scope>
    <source>
        <strain evidence="2">AH 44721</strain>
    </source>
</reference>
<protein>
    <submittedName>
        <fullName evidence="2">Uncharacterized protein</fullName>
    </submittedName>
</protein>
<keyword evidence="1" id="KW-0472">Membrane</keyword>
<feature type="transmembrane region" description="Helical" evidence="1">
    <location>
        <begin position="46"/>
        <end position="64"/>
    </location>
</feature>
<evidence type="ECO:0000313" key="3">
    <source>
        <dbReference type="Proteomes" id="UP000724874"/>
    </source>
</evidence>
<dbReference type="EMBL" id="JADNYJ010000057">
    <property type="protein sequence ID" value="KAF8897041.1"/>
    <property type="molecule type" value="Genomic_DNA"/>
</dbReference>
<organism evidence="2 3">
    <name type="scientific">Gymnopilus junonius</name>
    <name type="common">Spectacular rustgill mushroom</name>
    <name type="synonym">Gymnopilus spectabilis subsp. junonius</name>
    <dbReference type="NCBI Taxonomy" id="109634"/>
    <lineage>
        <taxon>Eukaryota</taxon>
        <taxon>Fungi</taxon>
        <taxon>Dikarya</taxon>
        <taxon>Basidiomycota</taxon>
        <taxon>Agaricomycotina</taxon>
        <taxon>Agaricomycetes</taxon>
        <taxon>Agaricomycetidae</taxon>
        <taxon>Agaricales</taxon>
        <taxon>Agaricineae</taxon>
        <taxon>Hymenogastraceae</taxon>
        <taxon>Gymnopilus</taxon>
    </lineage>
</organism>
<keyword evidence="1" id="KW-1133">Transmembrane helix</keyword>
<keyword evidence="3" id="KW-1185">Reference proteome</keyword>
<name>A0A9P5TMH6_GYMJU</name>
<evidence type="ECO:0000256" key="1">
    <source>
        <dbReference type="SAM" id="Phobius"/>
    </source>
</evidence>
<comment type="caution">
    <text evidence="2">The sequence shown here is derived from an EMBL/GenBank/DDBJ whole genome shotgun (WGS) entry which is preliminary data.</text>
</comment>
<proteinExistence type="predicted"/>
<sequence>MASRNAALYVSSSIGILLSADLMPYSLSQLIGSTLALEYMRAEYVAPLGSTSLVFNFLFARFLVGTPVTSTDIYVYLSAANLHTSF</sequence>